<keyword evidence="1" id="KW-0802">TPR repeat</keyword>
<dbReference type="PATRIC" id="fig|476652.3.peg.1892"/>
<dbReference type="GO" id="GO:0016757">
    <property type="term" value="F:glycosyltransferase activity"/>
    <property type="evidence" value="ECO:0007669"/>
    <property type="project" value="UniProtKB-KW"/>
</dbReference>
<dbReference type="Pfam" id="PF13181">
    <property type="entry name" value="TPR_8"/>
    <property type="match status" value="1"/>
</dbReference>
<dbReference type="EMBL" id="LDZY01000005">
    <property type="protein sequence ID" value="KLU66431.1"/>
    <property type="molecule type" value="Genomic_DNA"/>
</dbReference>
<dbReference type="Proteomes" id="UP000036356">
    <property type="component" value="Unassembled WGS sequence"/>
</dbReference>
<dbReference type="InterPro" id="IPR022622">
    <property type="entry name" value="DUF3492"/>
</dbReference>
<evidence type="ECO:0000256" key="1">
    <source>
        <dbReference type="PROSITE-ProRule" id="PRU00339"/>
    </source>
</evidence>
<feature type="domain" description="Glycosyl transferase family 1" evidence="2">
    <location>
        <begin position="310"/>
        <end position="466"/>
    </location>
</feature>
<dbReference type="InterPro" id="IPR047691">
    <property type="entry name" value="PelF-like"/>
</dbReference>
<sequence length="666" mass="75730">MTNGKIKVMLTTEGTFPFHQGGVSTWSNVLVQGLPSVDYVVYSIIMNPYVTQKFTLPANATLIKVPLWGTEDPSEHLTTPFSKTYLAKKRTDPGIINSQFLPLFKEMIREILSIEKNPISFANILYDMYRYFKQYDYKNSFKDEVVWSVFKETIFQFSVNSYYKLPEPSVFDIIQSLGWIYRFFTILNTPLPRVDITHSAAAAFCGIPAVLAKLEYKTPFLLTEHGVYLREQYLNINRSGYTAYLKTFLIRFVHSITSLNYFMADQVSPVCQYNTRWERRFGVDASKIKVIYNGVDKDVFAPSRQRNISPHPTVVSVARIDPVKDIITLIKAASSVREQFPEVRFIVYGSVTVPEYYEECLSIRKQLGLNETFIFAGHSDNVPSVLADGDVIALTSITEAFPYAVVEAMMAGKPLVATEVGGVKEAIADCGIVVTPRHYDQMAKSIITLLKNPELRQKLGDEARKRALDLFTIERSLRLYSVSYYKLINTFGQPQIFILQLQRQKLLSDKGYALLELGYWNEAIIQFKNAIEAYLDSNAVPVLMMEIAYAYNELGDYESALIFLKKAKNLNGKYSQEKALKTRLARQRILVDKGYALLELGYWRDAIDQFEKAINIHSNSSAVPLLLLEISHAYNELGELDRARDVLAKVQILAEQTGVQTLTKTS</sequence>
<dbReference type="SUPFAM" id="SSF48452">
    <property type="entry name" value="TPR-like"/>
    <property type="match status" value="1"/>
</dbReference>
<dbReference type="PANTHER" id="PTHR12526">
    <property type="entry name" value="GLYCOSYLTRANSFERASE"/>
    <property type="match status" value="1"/>
</dbReference>
<feature type="domain" description="DUF3492" evidence="3">
    <location>
        <begin position="7"/>
        <end position="284"/>
    </location>
</feature>
<evidence type="ECO:0000259" key="3">
    <source>
        <dbReference type="Pfam" id="PF11997"/>
    </source>
</evidence>
<gene>
    <name evidence="4" type="primary">epsD</name>
    <name evidence="4" type="ORF">DEAC_c18300</name>
</gene>
<dbReference type="SMART" id="SM00028">
    <property type="entry name" value="TPR"/>
    <property type="match status" value="4"/>
</dbReference>
<keyword evidence="5" id="KW-1185">Reference proteome</keyword>
<protein>
    <submittedName>
        <fullName evidence="4">Putative glycosyltransferase EpsD</fullName>
        <ecNumber evidence="4">2.4.-.-</ecNumber>
    </submittedName>
</protein>
<name>A0A0J1IP40_9FIRM</name>
<dbReference type="PROSITE" id="PS50005">
    <property type="entry name" value="TPR"/>
    <property type="match status" value="1"/>
</dbReference>
<evidence type="ECO:0000313" key="4">
    <source>
        <dbReference type="EMBL" id="KLU66431.1"/>
    </source>
</evidence>
<dbReference type="Pfam" id="PF00534">
    <property type="entry name" value="Glycos_transf_1"/>
    <property type="match status" value="1"/>
</dbReference>
<dbReference type="InterPro" id="IPR001296">
    <property type="entry name" value="Glyco_trans_1"/>
</dbReference>
<dbReference type="EC" id="2.4.-.-" evidence="4"/>
<dbReference type="Gene3D" id="1.25.40.10">
    <property type="entry name" value="Tetratricopeptide repeat domain"/>
    <property type="match status" value="2"/>
</dbReference>
<dbReference type="RefSeq" id="WP_053006351.1">
    <property type="nucleotide sequence ID" value="NZ_LDZY01000005.1"/>
</dbReference>
<dbReference type="NCBIfam" id="NF038011">
    <property type="entry name" value="PelF"/>
    <property type="match status" value="1"/>
</dbReference>
<dbReference type="STRING" id="476652.DEAC_c18300"/>
<reference evidence="4 5" key="1">
    <citation type="submission" date="2015-06" db="EMBL/GenBank/DDBJ databases">
        <title>Draft genome of the moderately acidophilic sulfate reducer Candidatus Desulfosporosinus acididurans strain M1.</title>
        <authorList>
            <person name="Poehlein A."/>
            <person name="Petzsch P."/>
            <person name="Johnson B.D."/>
            <person name="Schloemann M."/>
            <person name="Daniel R."/>
            <person name="Muehling M."/>
        </authorList>
    </citation>
    <scope>NUCLEOTIDE SEQUENCE [LARGE SCALE GENOMIC DNA]</scope>
    <source>
        <strain evidence="4 5">M1</strain>
    </source>
</reference>
<dbReference type="SUPFAM" id="SSF53756">
    <property type="entry name" value="UDP-Glycosyltransferase/glycogen phosphorylase"/>
    <property type="match status" value="1"/>
</dbReference>
<organism evidence="4 5">
    <name type="scientific">Desulfosporosinus acididurans</name>
    <dbReference type="NCBI Taxonomy" id="476652"/>
    <lineage>
        <taxon>Bacteria</taxon>
        <taxon>Bacillati</taxon>
        <taxon>Bacillota</taxon>
        <taxon>Clostridia</taxon>
        <taxon>Eubacteriales</taxon>
        <taxon>Desulfitobacteriaceae</taxon>
        <taxon>Desulfosporosinus</taxon>
    </lineage>
</organism>
<keyword evidence="4" id="KW-0328">Glycosyltransferase</keyword>
<dbReference type="InterPro" id="IPR019734">
    <property type="entry name" value="TPR_rpt"/>
</dbReference>
<accession>A0A0J1IP40</accession>
<evidence type="ECO:0000259" key="2">
    <source>
        <dbReference type="Pfam" id="PF00534"/>
    </source>
</evidence>
<dbReference type="Pfam" id="PF11997">
    <property type="entry name" value="DUF3492"/>
    <property type="match status" value="1"/>
</dbReference>
<evidence type="ECO:0000313" key="5">
    <source>
        <dbReference type="Proteomes" id="UP000036356"/>
    </source>
</evidence>
<keyword evidence="4" id="KW-0808">Transferase</keyword>
<proteinExistence type="predicted"/>
<dbReference type="AlphaFoldDB" id="A0A0J1IP40"/>
<feature type="repeat" description="TPR" evidence="1">
    <location>
        <begin position="587"/>
        <end position="620"/>
    </location>
</feature>
<comment type="caution">
    <text evidence="4">The sequence shown here is derived from an EMBL/GenBank/DDBJ whole genome shotgun (WGS) entry which is preliminary data.</text>
</comment>
<dbReference type="Gene3D" id="3.40.50.2000">
    <property type="entry name" value="Glycogen Phosphorylase B"/>
    <property type="match status" value="2"/>
</dbReference>
<dbReference type="InterPro" id="IPR011990">
    <property type="entry name" value="TPR-like_helical_dom_sf"/>
</dbReference>